<dbReference type="EMBL" id="MT774385">
    <property type="protein sequence ID" value="QOR59021.1"/>
    <property type="molecule type" value="Genomic_DNA"/>
</dbReference>
<proteinExistence type="predicted"/>
<accession>A0A7M1RYQ3</accession>
<evidence type="ECO:0000313" key="2">
    <source>
        <dbReference type="Proteomes" id="UP000594030"/>
    </source>
</evidence>
<dbReference type="RefSeq" id="YP_010111179.1">
    <property type="nucleotide sequence ID" value="NC_055878.1"/>
</dbReference>
<organism evidence="1 2">
    <name type="scientific">uncultured phage cr108_1</name>
    <dbReference type="NCBI Taxonomy" id="2772069"/>
    <lineage>
        <taxon>Viruses</taxon>
        <taxon>Duplodnaviria</taxon>
        <taxon>Heunggongvirae</taxon>
        <taxon>Uroviricota</taxon>
        <taxon>Caudoviricetes</taxon>
        <taxon>Crassvirales</taxon>
        <taxon>Steigviridae</taxon>
        <taxon>Asinivirinae</taxon>
        <taxon>Pipoluvirus</taxon>
        <taxon>Pipoluvirus rarus</taxon>
    </lineage>
</organism>
<dbReference type="KEGG" id="vg:65129513"/>
<dbReference type="GeneID" id="65129513"/>
<dbReference type="Proteomes" id="UP000594030">
    <property type="component" value="Segment"/>
</dbReference>
<reference evidence="1 2" key="1">
    <citation type="submission" date="2020-07" db="EMBL/GenBank/DDBJ databases">
        <title>Taxonomic proposal: Crassvirales, a new order of highly abundant and diverse bacterial viruses.</title>
        <authorList>
            <person name="Shkoporov A.N."/>
            <person name="Stockdale S.R."/>
            <person name="Guerin E."/>
            <person name="Ross R.P."/>
            <person name="Hill C."/>
        </authorList>
    </citation>
    <scope>NUCLEOTIDE SEQUENCE [LARGE SCALE GENOMIC DNA]</scope>
</reference>
<protein>
    <submittedName>
        <fullName evidence="1">Uncharacterized protein</fullName>
    </submittedName>
</protein>
<sequence>MQVIVTVNLPVAFTKGKAGKSCYRKTVVGDDVLQYQMSRGSDDRPAWIYDPKVWKKMTPNDKLRAFVETFNLGWGVSYECVE</sequence>
<name>A0A7M1RYQ3_9CAUD</name>
<keyword evidence="2" id="KW-1185">Reference proteome</keyword>
<evidence type="ECO:0000313" key="1">
    <source>
        <dbReference type="EMBL" id="QOR59021.1"/>
    </source>
</evidence>